<feature type="signal peptide" evidence="3">
    <location>
        <begin position="1"/>
        <end position="33"/>
    </location>
</feature>
<evidence type="ECO:0000256" key="3">
    <source>
        <dbReference type="SAM" id="SignalP"/>
    </source>
</evidence>
<dbReference type="SUPFAM" id="SSF53649">
    <property type="entry name" value="Alkaline phosphatase-like"/>
    <property type="match status" value="1"/>
</dbReference>
<reference evidence="5" key="2">
    <citation type="journal article" date="2021" name="PeerJ">
        <title>Extensive microbial diversity within the chicken gut microbiome revealed by metagenomics and culture.</title>
        <authorList>
            <person name="Gilroy R."/>
            <person name="Ravi A."/>
            <person name="Getino M."/>
            <person name="Pursley I."/>
            <person name="Horton D.L."/>
            <person name="Alikhan N.F."/>
            <person name="Baker D."/>
            <person name="Gharbi K."/>
            <person name="Hall N."/>
            <person name="Watson M."/>
            <person name="Adriaenssens E.M."/>
            <person name="Foster-Nyarko E."/>
            <person name="Jarju S."/>
            <person name="Secka A."/>
            <person name="Antonio M."/>
            <person name="Oren A."/>
            <person name="Chaudhuri R.R."/>
            <person name="La Ragione R."/>
            <person name="Hildebrand F."/>
            <person name="Pallen M.J."/>
        </authorList>
    </citation>
    <scope>NUCLEOTIDE SEQUENCE</scope>
    <source>
        <strain evidence="5">G3-8215</strain>
    </source>
</reference>
<evidence type="ECO:0000256" key="2">
    <source>
        <dbReference type="PIRSR" id="PIRSR600917-52"/>
    </source>
</evidence>
<evidence type="ECO:0000256" key="1">
    <source>
        <dbReference type="ARBA" id="ARBA00008779"/>
    </source>
</evidence>
<comment type="caution">
    <text evidence="5">The sequence shown here is derived from an EMBL/GenBank/DDBJ whole genome shotgun (WGS) entry which is preliminary data.</text>
</comment>
<dbReference type="PROSITE" id="PS51257">
    <property type="entry name" value="PROKAR_LIPOPROTEIN"/>
    <property type="match status" value="1"/>
</dbReference>
<sequence length="487" mass="54723">MKKIKAESAGLRPLRKTPLLPAAALAVTGIAAAGCAQTNAGQEKPNVILIYIDDMGYSDVCAFGGNYTPTPNIDRIGQEGIQFNQYYTACPISSPSRVGVTTGMYPTKWGITTFLNDRRANYNNKSNDFLRPEAPTLARSMKAAGYATGHFGKWHMGGGRDVEDMPQITEYGFDEYSSTWESPDPDPLLTASDWIWSDRDSIKRWERTEYFVDKTLDFLKRHKGQPCYVNLWPDDMHTPYVPSKEAYEKSGKGGFWEKQVNFTPVLAELDRQIGRLLDGLEELGIADNTIIIFTSDNGPNPSYKNGRTAGLRGQKGTLYEGGIRMPFMVRWPAKIKAGQVNNETVLTSIDLFPTICALTGAEPQTGDFELDGIDFSKTFLGKQDTERKSPMFWEFGQHFVGKPLPKNAYQTRSPNICMRDGDWKLLVNYDGTMTELYNLAEDRYETTNVAGKYPEITEKMKTQAIEWYNGSFRKHAGELTEPQPKDK</sequence>
<dbReference type="Pfam" id="PF00884">
    <property type="entry name" value="Sulfatase"/>
    <property type="match status" value="1"/>
</dbReference>
<dbReference type="Proteomes" id="UP000725002">
    <property type="component" value="Unassembled WGS sequence"/>
</dbReference>
<keyword evidence="5" id="KW-0378">Hydrolase</keyword>
<gene>
    <name evidence="5" type="ORF">IAB75_04315</name>
</gene>
<feature type="chain" id="PRO_5036736929" evidence="3">
    <location>
        <begin position="34"/>
        <end position="487"/>
    </location>
</feature>
<name>A0A940DUR0_9BACT</name>
<organism evidence="5 6">
    <name type="scientific">Candidatus Cryptobacteroides avicola</name>
    <dbReference type="NCBI Taxonomy" id="2840757"/>
    <lineage>
        <taxon>Bacteria</taxon>
        <taxon>Pseudomonadati</taxon>
        <taxon>Bacteroidota</taxon>
        <taxon>Bacteroidia</taxon>
        <taxon>Bacteroidales</taxon>
        <taxon>Candidatus Cryptobacteroides</taxon>
    </lineage>
</organism>
<dbReference type="InterPro" id="IPR000917">
    <property type="entry name" value="Sulfatase_N"/>
</dbReference>
<comment type="PTM">
    <text evidence="2">The conversion to 3-oxoalanine (also known as C-formylglycine, FGly), of a serine or cysteine residue in prokaryotes and of a cysteine residue in eukaryotes, is critical for catalytic activity.</text>
</comment>
<dbReference type="PANTHER" id="PTHR42693">
    <property type="entry name" value="ARYLSULFATASE FAMILY MEMBER"/>
    <property type="match status" value="1"/>
</dbReference>
<evidence type="ECO:0000259" key="4">
    <source>
        <dbReference type="Pfam" id="PF00884"/>
    </source>
</evidence>
<comment type="similarity">
    <text evidence="1">Belongs to the sulfatase family.</text>
</comment>
<accession>A0A940DUR0</accession>
<dbReference type="InterPro" id="IPR050738">
    <property type="entry name" value="Sulfatase"/>
</dbReference>
<dbReference type="Gene3D" id="3.30.1120.10">
    <property type="match status" value="1"/>
</dbReference>
<dbReference type="AlphaFoldDB" id="A0A940DUR0"/>
<evidence type="ECO:0000313" key="5">
    <source>
        <dbReference type="EMBL" id="MBO8483318.1"/>
    </source>
</evidence>
<feature type="domain" description="Sulfatase N-terminal" evidence="4">
    <location>
        <begin position="45"/>
        <end position="361"/>
    </location>
</feature>
<feature type="modified residue" description="3-oxoalanine (Ser)" evidence="2">
    <location>
        <position position="93"/>
    </location>
</feature>
<evidence type="ECO:0000313" key="6">
    <source>
        <dbReference type="Proteomes" id="UP000725002"/>
    </source>
</evidence>
<dbReference type="InterPro" id="IPR017850">
    <property type="entry name" value="Alkaline_phosphatase_core_sf"/>
</dbReference>
<dbReference type="EMBL" id="JADILV010000029">
    <property type="protein sequence ID" value="MBO8483318.1"/>
    <property type="molecule type" value="Genomic_DNA"/>
</dbReference>
<protein>
    <submittedName>
        <fullName evidence="5">Sulfatase-like hydrolase/transferase</fullName>
    </submittedName>
</protein>
<keyword evidence="3" id="KW-0732">Signal</keyword>
<dbReference type="GO" id="GO:0004065">
    <property type="term" value="F:arylsulfatase activity"/>
    <property type="evidence" value="ECO:0007669"/>
    <property type="project" value="TreeGrafter"/>
</dbReference>
<reference evidence="5" key="1">
    <citation type="submission" date="2020-10" db="EMBL/GenBank/DDBJ databases">
        <authorList>
            <person name="Gilroy R."/>
        </authorList>
    </citation>
    <scope>NUCLEOTIDE SEQUENCE</scope>
    <source>
        <strain evidence="5">G3-8215</strain>
    </source>
</reference>
<dbReference type="PANTHER" id="PTHR42693:SF33">
    <property type="entry name" value="ARYLSULFATASE"/>
    <property type="match status" value="1"/>
</dbReference>
<proteinExistence type="inferred from homology"/>
<dbReference type="Gene3D" id="3.40.720.10">
    <property type="entry name" value="Alkaline Phosphatase, subunit A"/>
    <property type="match status" value="1"/>
</dbReference>